<keyword evidence="2" id="KW-0472">Membrane</keyword>
<organism evidence="3 4">
    <name type="scientific">Nesterenkonia halotolerans</name>
    <dbReference type="NCBI Taxonomy" id="225325"/>
    <lineage>
        <taxon>Bacteria</taxon>
        <taxon>Bacillati</taxon>
        <taxon>Actinomycetota</taxon>
        <taxon>Actinomycetes</taxon>
        <taxon>Micrococcales</taxon>
        <taxon>Micrococcaceae</taxon>
        <taxon>Nesterenkonia</taxon>
    </lineage>
</organism>
<keyword evidence="2" id="KW-1133">Transmembrane helix</keyword>
<reference evidence="3 4" key="1">
    <citation type="submission" date="2020-10" db="EMBL/GenBank/DDBJ databases">
        <title>Sequencing the genomes of 1000 actinobacteria strains.</title>
        <authorList>
            <person name="Klenk H.-P."/>
        </authorList>
    </citation>
    <scope>NUCLEOTIDE SEQUENCE [LARGE SCALE GENOMIC DNA]</scope>
    <source>
        <strain evidence="3 4">DSM 15474</strain>
    </source>
</reference>
<accession>A0ABR9J7X4</accession>
<gene>
    <name evidence="3" type="ORF">H4W26_001760</name>
</gene>
<feature type="transmembrane region" description="Helical" evidence="2">
    <location>
        <begin position="40"/>
        <end position="60"/>
    </location>
</feature>
<dbReference type="EMBL" id="JADBEE010000001">
    <property type="protein sequence ID" value="MBE1515005.1"/>
    <property type="molecule type" value="Genomic_DNA"/>
</dbReference>
<feature type="region of interest" description="Disordered" evidence="1">
    <location>
        <begin position="1"/>
        <end position="34"/>
    </location>
</feature>
<evidence type="ECO:0000313" key="4">
    <source>
        <dbReference type="Proteomes" id="UP000636579"/>
    </source>
</evidence>
<proteinExistence type="predicted"/>
<dbReference type="Proteomes" id="UP000636579">
    <property type="component" value="Unassembled WGS sequence"/>
</dbReference>
<evidence type="ECO:0000256" key="2">
    <source>
        <dbReference type="SAM" id="Phobius"/>
    </source>
</evidence>
<name>A0ABR9J7X4_9MICC</name>
<sequence>MSSHRARRDRVEPPSEPHVPPKPAERDEPELGRANSSQTVAVTLGVGIGLIVFLLALPYLGWL</sequence>
<evidence type="ECO:0000256" key="1">
    <source>
        <dbReference type="SAM" id="MobiDB-lite"/>
    </source>
</evidence>
<evidence type="ECO:0000313" key="3">
    <source>
        <dbReference type="EMBL" id="MBE1515005.1"/>
    </source>
</evidence>
<keyword evidence="2" id="KW-0812">Transmembrane</keyword>
<keyword evidence="4" id="KW-1185">Reference proteome</keyword>
<protein>
    <submittedName>
        <fullName evidence="3">Uncharacterized protein</fullName>
    </submittedName>
</protein>
<dbReference type="RefSeq" id="WP_192591685.1">
    <property type="nucleotide sequence ID" value="NZ_JADBEE010000001.1"/>
</dbReference>
<comment type="caution">
    <text evidence="3">The sequence shown here is derived from an EMBL/GenBank/DDBJ whole genome shotgun (WGS) entry which is preliminary data.</text>
</comment>